<dbReference type="AlphaFoldDB" id="A0A1Q9EXU9"/>
<comment type="caution">
    <text evidence="2">The sequence shown here is derived from an EMBL/GenBank/DDBJ whole genome shotgun (WGS) entry which is preliminary data.</text>
</comment>
<dbReference type="Proteomes" id="UP000186817">
    <property type="component" value="Unassembled WGS sequence"/>
</dbReference>
<sequence length="101" mass="11060">MLLPQREKRPPAVDAPKAADNKATDDKKKDKKKRRRSPTPDDLPSPLGGGGDDPDKDSDSGAPKQPLDDLLLHQDRAHCDVATVQALDDRTAQIQQSLKPF</sequence>
<evidence type="ECO:0000256" key="1">
    <source>
        <dbReference type="SAM" id="MobiDB-lite"/>
    </source>
</evidence>
<organism evidence="2 3">
    <name type="scientific">Symbiodinium microadriaticum</name>
    <name type="common">Dinoflagellate</name>
    <name type="synonym">Zooxanthella microadriatica</name>
    <dbReference type="NCBI Taxonomy" id="2951"/>
    <lineage>
        <taxon>Eukaryota</taxon>
        <taxon>Sar</taxon>
        <taxon>Alveolata</taxon>
        <taxon>Dinophyceae</taxon>
        <taxon>Suessiales</taxon>
        <taxon>Symbiodiniaceae</taxon>
        <taxon>Symbiodinium</taxon>
    </lineage>
</organism>
<name>A0A1Q9EXU9_SYMMI</name>
<evidence type="ECO:0000313" key="2">
    <source>
        <dbReference type="EMBL" id="OLQ12276.1"/>
    </source>
</evidence>
<protein>
    <submittedName>
        <fullName evidence="2">Uncharacterized protein</fullName>
    </submittedName>
</protein>
<accession>A0A1Q9EXU9</accession>
<feature type="compositionally biased region" description="Basic and acidic residues" evidence="1">
    <location>
        <begin position="1"/>
        <end position="28"/>
    </location>
</feature>
<evidence type="ECO:0000313" key="3">
    <source>
        <dbReference type="Proteomes" id="UP000186817"/>
    </source>
</evidence>
<proteinExistence type="predicted"/>
<gene>
    <name evidence="2" type="ORF">AK812_SmicGene3829</name>
</gene>
<feature type="region of interest" description="Disordered" evidence="1">
    <location>
        <begin position="1"/>
        <end position="73"/>
    </location>
</feature>
<reference evidence="2 3" key="1">
    <citation type="submission" date="2016-02" db="EMBL/GenBank/DDBJ databases">
        <title>Genome analysis of coral dinoflagellate symbionts highlights evolutionary adaptations to a symbiotic lifestyle.</title>
        <authorList>
            <person name="Aranda M."/>
            <person name="Li Y."/>
            <person name="Liew Y.J."/>
            <person name="Baumgarten S."/>
            <person name="Simakov O."/>
            <person name="Wilson M."/>
            <person name="Piel J."/>
            <person name="Ashoor H."/>
            <person name="Bougouffa S."/>
            <person name="Bajic V.B."/>
            <person name="Ryu T."/>
            <person name="Ravasi T."/>
            <person name="Bayer T."/>
            <person name="Micklem G."/>
            <person name="Kim H."/>
            <person name="Bhak J."/>
            <person name="Lajeunesse T.C."/>
            <person name="Voolstra C.R."/>
        </authorList>
    </citation>
    <scope>NUCLEOTIDE SEQUENCE [LARGE SCALE GENOMIC DNA]</scope>
    <source>
        <strain evidence="2 3">CCMP2467</strain>
    </source>
</reference>
<keyword evidence="3" id="KW-1185">Reference proteome</keyword>
<dbReference type="EMBL" id="LSRX01000046">
    <property type="protein sequence ID" value="OLQ12276.1"/>
    <property type="molecule type" value="Genomic_DNA"/>
</dbReference>